<dbReference type="Pfam" id="PF14246">
    <property type="entry name" value="TetR_C_7"/>
    <property type="match status" value="1"/>
</dbReference>
<dbReference type="Pfam" id="PF00440">
    <property type="entry name" value="TetR_N"/>
    <property type="match status" value="1"/>
</dbReference>
<dbReference type="PANTHER" id="PTHR30055:SF146">
    <property type="entry name" value="HTH-TYPE TRANSCRIPTIONAL DUAL REGULATOR CECR"/>
    <property type="match status" value="1"/>
</dbReference>
<feature type="domain" description="HTH tetR-type" evidence="5">
    <location>
        <begin position="10"/>
        <end position="70"/>
    </location>
</feature>
<dbReference type="InterPro" id="IPR023772">
    <property type="entry name" value="DNA-bd_HTH_TetR-type_CS"/>
</dbReference>
<dbReference type="Gene3D" id="1.10.357.10">
    <property type="entry name" value="Tetracycline Repressor, domain 2"/>
    <property type="match status" value="1"/>
</dbReference>
<protein>
    <submittedName>
        <fullName evidence="6">Transcriptional regulator, TetR family</fullName>
    </submittedName>
</protein>
<evidence type="ECO:0000256" key="1">
    <source>
        <dbReference type="ARBA" id="ARBA00023015"/>
    </source>
</evidence>
<keyword evidence="2 4" id="KW-0238">DNA-binding</keyword>
<evidence type="ECO:0000313" key="7">
    <source>
        <dbReference type="Proteomes" id="UP000199286"/>
    </source>
</evidence>
<reference evidence="6 7" key="1">
    <citation type="submission" date="2016-10" db="EMBL/GenBank/DDBJ databases">
        <authorList>
            <person name="de Groot N.N."/>
        </authorList>
    </citation>
    <scope>NUCLEOTIDE SEQUENCE [LARGE SCALE GENOMIC DNA]</scope>
    <source>
        <strain evidence="6 7">DSM 26880</strain>
    </source>
</reference>
<dbReference type="EMBL" id="FNPF01000011">
    <property type="protein sequence ID" value="SDY59019.1"/>
    <property type="molecule type" value="Genomic_DNA"/>
</dbReference>
<dbReference type="FunFam" id="1.10.10.60:FF:000141">
    <property type="entry name" value="TetR family transcriptional regulator"/>
    <property type="match status" value="1"/>
</dbReference>
<keyword evidence="3" id="KW-0804">Transcription</keyword>
<dbReference type="PRINTS" id="PR00455">
    <property type="entry name" value="HTHTETR"/>
</dbReference>
<dbReference type="Proteomes" id="UP000199286">
    <property type="component" value="Unassembled WGS sequence"/>
</dbReference>
<dbReference type="GO" id="GO:0003700">
    <property type="term" value="F:DNA-binding transcription factor activity"/>
    <property type="evidence" value="ECO:0007669"/>
    <property type="project" value="TreeGrafter"/>
</dbReference>
<gene>
    <name evidence="6" type="ORF">SAMN05444340_11171</name>
</gene>
<evidence type="ECO:0000256" key="4">
    <source>
        <dbReference type="PROSITE-ProRule" id="PRU00335"/>
    </source>
</evidence>
<dbReference type="InterPro" id="IPR039536">
    <property type="entry name" value="TetR_C_Proteobacteria"/>
</dbReference>
<evidence type="ECO:0000313" key="6">
    <source>
        <dbReference type="EMBL" id="SDY59019.1"/>
    </source>
</evidence>
<organism evidence="6 7">
    <name type="scientific">Citreimonas salinaria</name>
    <dbReference type="NCBI Taxonomy" id="321339"/>
    <lineage>
        <taxon>Bacteria</taxon>
        <taxon>Pseudomonadati</taxon>
        <taxon>Pseudomonadota</taxon>
        <taxon>Alphaproteobacteria</taxon>
        <taxon>Rhodobacterales</taxon>
        <taxon>Roseobacteraceae</taxon>
        <taxon>Citreimonas</taxon>
    </lineage>
</organism>
<dbReference type="PANTHER" id="PTHR30055">
    <property type="entry name" value="HTH-TYPE TRANSCRIPTIONAL REGULATOR RUTR"/>
    <property type="match status" value="1"/>
</dbReference>
<proteinExistence type="predicted"/>
<sequence length="204" mass="22918">MSAQALVRRGRKFDQVVAGAREVFLRDGFEGASVDDIARVAGVSKATLYSYFSDKRLLFIEVATAQCKRQADEAMMTMDLSQPPRVVLRKAATTFLGFIFSPMGQRVFRICVAESDRFPELGREFYRSGPMTLHVALVDYLKVARDRGELCIEDLDLAADQFAELCKADLWTKLVFGLRDGFSPDEIERVVDGAMETFMARYSA</sequence>
<dbReference type="AlphaFoldDB" id="A0A1H3L482"/>
<evidence type="ECO:0000256" key="2">
    <source>
        <dbReference type="ARBA" id="ARBA00023125"/>
    </source>
</evidence>
<dbReference type="OrthoDB" id="9816431at2"/>
<keyword evidence="7" id="KW-1185">Reference proteome</keyword>
<dbReference type="PROSITE" id="PS01081">
    <property type="entry name" value="HTH_TETR_1"/>
    <property type="match status" value="1"/>
</dbReference>
<dbReference type="InterPro" id="IPR036271">
    <property type="entry name" value="Tet_transcr_reg_TetR-rel_C_sf"/>
</dbReference>
<dbReference type="SUPFAM" id="SSF48498">
    <property type="entry name" value="Tetracyclin repressor-like, C-terminal domain"/>
    <property type="match status" value="1"/>
</dbReference>
<dbReference type="SUPFAM" id="SSF46689">
    <property type="entry name" value="Homeodomain-like"/>
    <property type="match status" value="1"/>
</dbReference>
<dbReference type="Gene3D" id="1.10.10.60">
    <property type="entry name" value="Homeodomain-like"/>
    <property type="match status" value="1"/>
</dbReference>
<dbReference type="PROSITE" id="PS50977">
    <property type="entry name" value="HTH_TETR_2"/>
    <property type="match status" value="1"/>
</dbReference>
<evidence type="ECO:0000256" key="3">
    <source>
        <dbReference type="ARBA" id="ARBA00023163"/>
    </source>
</evidence>
<dbReference type="InterPro" id="IPR009057">
    <property type="entry name" value="Homeodomain-like_sf"/>
</dbReference>
<keyword evidence="1" id="KW-0805">Transcription regulation</keyword>
<feature type="DNA-binding region" description="H-T-H motif" evidence="4">
    <location>
        <begin position="33"/>
        <end position="52"/>
    </location>
</feature>
<dbReference type="GO" id="GO:0000976">
    <property type="term" value="F:transcription cis-regulatory region binding"/>
    <property type="evidence" value="ECO:0007669"/>
    <property type="project" value="TreeGrafter"/>
</dbReference>
<accession>A0A1H3L482</accession>
<dbReference type="STRING" id="321339.SAMN05444340_11171"/>
<evidence type="ECO:0000259" key="5">
    <source>
        <dbReference type="PROSITE" id="PS50977"/>
    </source>
</evidence>
<dbReference type="InterPro" id="IPR050109">
    <property type="entry name" value="HTH-type_TetR-like_transc_reg"/>
</dbReference>
<name>A0A1H3L482_9RHOB</name>
<dbReference type="RefSeq" id="WP_089883973.1">
    <property type="nucleotide sequence ID" value="NZ_FNPF01000011.1"/>
</dbReference>
<dbReference type="InterPro" id="IPR001647">
    <property type="entry name" value="HTH_TetR"/>
</dbReference>